<keyword evidence="2" id="KW-1185">Reference proteome</keyword>
<dbReference type="Proteomes" id="UP000631114">
    <property type="component" value="Unassembled WGS sequence"/>
</dbReference>
<dbReference type="OrthoDB" id="336008at2759"/>
<dbReference type="AlphaFoldDB" id="A0A835HAP8"/>
<dbReference type="Pfam" id="PF25463">
    <property type="entry name" value="DUF7899"/>
    <property type="match status" value="1"/>
</dbReference>
<dbReference type="PANTHER" id="PTHR31789">
    <property type="entry name" value="OS05G0482600 PROTEIN"/>
    <property type="match status" value="1"/>
</dbReference>
<evidence type="ECO:0000313" key="1">
    <source>
        <dbReference type="EMBL" id="KAF9595836.1"/>
    </source>
</evidence>
<evidence type="ECO:0000313" key="2">
    <source>
        <dbReference type="Proteomes" id="UP000631114"/>
    </source>
</evidence>
<accession>A0A835HAP8</accession>
<organism evidence="1 2">
    <name type="scientific">Coptis chinensis</name>
    <dbReference type="NCBI Taxonomy" id="261450"/>
    <lineage>
        <taxon>Eukaryota</taxon>
        <taxon>Viridiplantae</taxon>
        <taxon>Streptophyta</taxon>
        <taxon>Embryophyta</taxon>
        <taxon>Tracheophyta</taxon>
        <taxon>Spermatophyta</taxon>
        <taxon>Magnoliopsida</taxon>
        <taxon>Ranunculales</taxon>
        <taxon>Ranunculaceae</taxon>
        <taxon>Coptidoideae</taxon>
        <taxon>Coptis</taxon>
    </lineage>
</organism>
<protein>
    <submittedName>
        <fullName evidence="1">Uncharacterized protein</fullName>
    </submittedName>
</protein>
<comment type="caution">
    <text evidence="1">The sequence shown here is derived from an EMBL/GenBank/DDBJ whole genome shotgun (WGS) entry which is preliminary data.</text>
</comment>
<dbReference type="InterPro" id="IPR057221">
    <property type="entry name" value="DUF7899"/>
</dbReference>
<dbReference type="PANTHER" id="PTHR31789:SF1">
    <property type="entry name" value="OS05G0482600 PROTEIN"/>
    <property type="match status" value="1"/>
</dbReference>
<proteinExistence type="predicted"/>
<name>A0A835HAP8_9MAGN</name>
<gene>
    <name evidence="1" type="ORF">IFM89_005322</name>
</gene>
<sequence length="273" mass="30175">MGHILSGDISTPFVKSGDQPCLLFYQFPAVAAGARARVKENLLSFWSHYFRFTVELDQQGQMFKYASSALSAGVRFLFLDAPKGVAFRGTGRKKSGITFRSEKRSMAIGDSGRPFSGAAKLTNPECLLKGCPNVIEVPAGLRKKEDRIYLPFVYRDLESSKPFFSLGSFGRNGNVVLIITHTQVVVKAERNLANRGGRTGREEEAGSINISNILTGKCLAKIRASSSDPQMCCTRTRNTVSEALEDITALFYDEERNEIYTGNRQGLVHVWSN</sequence>
<reference evidence="1 2" key="1">
    <citation type="submission" date="2020-10" db="EMBL/GenBank/DDBJ databases">
        <title>The Coptis chinensis genome and diversification of protoberbering-type alkaloids.</title>
        <authorList>
            <person name="Wang B."/>
            <person name="Shu S."/>
            <person name="Song C."/>
            <person name="Liu Y."/>
        </authorList>
    </citation>
    <scope>NUCLEOTIDE SEQUENCE [LARGE SCALE GENOMIC DNA]</scope>
    <source>
        <strain evidence="1">HL-2020</strain>
        <tissue evidence="1">Leaf</tissue>
    </source>
</reference>
<dbReference type="EMBL" id="JADFTS010000007">
    <property type="protein sequence ID" value="KAF9595836.1"/>
    <property type="molecule type" value="Genomic_DNA"/>
</dbReference>